<dbReference type="Pfam" id="PF00931">
    <property type="entry name" value="NB-ARC"/>
    <property type="match status" value="1"/>
</dbReference>
<evidence type="ECO:0000256" key="1">
    <source>
        <dbReference type="ARBA" id="ARBA00004170"/>
    </source>
</evidence>
<dbReference type="InterPro" id="IPR038005">
    <property type="entry name" value="RX-like_CC"/>
</dbReference>
<dbReference type="SUPFAM" id="SSF52540">
    <property type="entry name" value="P-loop containing nucleoside triphosphate hydrolases"/>
    <property type="match status" value="1"/>
</dbReference>
<dbReference type="InterPro" id="IPR044974">
    <property type="entry name" value="Disease_R_plants"/>
</dbReference>
<dbReference type="InterPro" id="IPR042197">
    <property type="entry name" value="Apaf_helical"/>
</dbReference>
<evidence type="ECO:0000259" key="12">
    <source>
        <dbReference type="Pfam" id="PF23598"/>
    </source>
</evidence>
<dbReference type="Gene3D" id="3.40.50.300">
    <property type="entry name" value="P-loop containing nucleotide triphosphate hydrolases"/>
    <property type="match status" value="1"/>
</dbReference>
<dbReference type="Gene3D" id="1.20.5.4130">
    <property type="match status" value="1"/>
</dbReference>
<evidence type="ECO:0000256" key="7">
    <source>
        <dbReference type="ARBA" id="ARBA00022840"/>
    </source>
</evidence>
<dbReference type="InterPro" id="IPR027417">
    <property type="entry name" value="P-loop_NTPase"/>
</dbReference>
<dbReference type="Gene3D" id="3.80.10.10">
    <property type="entry name" value="Ribonuclease Inhibitor"/>
    <property type="match status" value="1"/>
</dbReference>
<evidence type="ECO:0000259" key="10">
    <source>
        <dbReference type="Pfam" id="PF00931"/>
    </source>
</evidence>
<evidence type="ECO:0000313" key="14">
    <source>
        <dbReference type="Proteomes" id="UP001291623"/>
    </source>
</evidence>
<reference evidence="13" key="1">
    <citation type="submission" date="2023-12" db="EMBL/GenBank/DDBJ databases">
        <title>Genome assembly of Anisodus tanguticus.</title>
        <authorList>
            <person name="Wang Y.-J."/>
        </authorList>
    </citation>
    <scope>NUCLEOTIDE SEQUENCE</scope>
    <source>
        <strain evidence="13">KB-2021</strain>
        <tissue evidence="13">Leaf</tissue>
    </source>
</reference>
<dbReference type="PANTHER" id="PTHR23155:SF1228">
    <property type="entry name" value="NB-ARC DOMAIN CONTAINING PROTEIN, EXPRESSED"/>
    <property type="match status" value="1"/>
</dbReference>
<dbReference type="GO" id="GO:0098542">
    <property type="term" value="P:defense response to other organism"/>
    <property type="evidence" value="ECO:0007669"/>
    <property type="project" value="TreeGrafter"/>
</dbReference>
<keyword evidence="8" id="KW-0175">Coiled coil</keyword>
<protein>
    <submittedName>
        <fullName evidence="13">Uncharacterized protein</fullName>
    </submittedName>
</protein>
<keyword evidence="9" id="KW-0472">Membrane</keyword>
<sequence length="1266" mass="144306">MDDLFQFSSEIKKSDCEEVYLILHLIFSGGLGCWDNVNHNEVLKHLFGSSWNYVEYYVDNLVSYLVSCIATYRKSCSAKHNSQTSASISDEHLLEFVNSLPNNLNDLVGCNLRTPRTRKATFQVLRDFYSFTAKIHVKNKESECLMIGIQSVANIVTDLFYIFGVKTSGWSTVADNISYPAIRTELLNSVSKAPKPMMLPQDSEASMKRRIHAKPPRPPTRNKLLDSNYSQGNPMNEVKHDVASQLVQVNAQILSIEKELEFLKTFLFNLPRHYVEFANLKNLFSFTGALTFKARFFIHNSDLVAKNEQVALDVDIALSYLLHQTKSIRASIQEIYAHVRKSSRSHFPMTGGLGILDSLLDNLNELLKSKDGSILLLLHEIEEAKCSLTFVRSFFTDAAKEYKECSFLEELKMRVIQVAYEVEYVIDSILLKKGKPTSHLLLYLSDVVEEIKLIKLEVKEIIEQMPASSFLQIGKSSPPVVAQAVPHINDNVVVGFEEKAEKIIDQLIGGQEELDIISVVGMPGLGKTTFAEKIFNHKIIVDRFQARAWCCISQHYNVEDLLLKIYSQVVGRKCKVGEDDVADKLRKILMGKRYLIVLDDMWETAAWDELSRSFPDRENRSRIMLTTRLEEVACHVQFYSDPYYLPFLSREECWKLLCEMIFHGKSCPLELAKVGNQIAESCKGLPLVVVLVAGFLAKVEKKVSSWLQIADSLNLYMVQDVKKSMDVIELSYKHLQVHLKPCLLYFGAFLEDQEIPVSKLAQLWMAEGFVRKTLGKNLETVAEDQLKDLIASSLVIVAKRRANGSVKSCRVHDLVHDFCLRKGNEENFLQLMRECDFYRLRHSEPHRLSMLLSSHSVDDLGFQIPSALRGRSLICSSRMENYDWTDVFQQNPEFSWIPDRFKFLRVLDLEMVMVEGDSFFSKIGLLVHLRYLAAKFGDGSYSSTSFENLHNLETLKLKSNHSLYVPYLLQKLSRLRNLHIDKCHLYDSSSGELAFYEGSTGFRHLETFSAPAAGNRLLEDTMRHFPRKDNFFPWYSSEPTEIEASFKLENLQTFSSPLLVCNRVEESIMRGLSGLRTLSCEVLEGGYKYPRLDFLSQLESLRISCSVTGREAPAHCELNFPSCLKDLTLCGFKLPWSEISRVARLPNLEVLKLLDVEFEGENWDVEDDNFPKLKFLKLCDVPIVNWTASADSFPILEQLILKDCELLKDIPSGFADICTLKAVKVDHCNLHVVNSVMRLKDDLLDLGYDGLDITILNSNFKPSSPV</sequence>
<keyword evidence="7" id="KW-0067">ATP-binding</keyword>
<evidence type="ECO:0000256" key="3">
    <source>
        <dbReference type="ARBA" id="ARBA00022614"/>
    </source>
</evidence>
<dbReference type="Proteomes" id="UP001291623">
    <property type="component" value="Unassembled WGS sequence"/>
</dbReference>
<evidence type="ECO:0000256" key="5">
    <source>
        <dbReference type="ARBA" id="ARBA00022741"/>
    </source>
</evidence>
<evidence type="ECO:0000313" key="13">
    <source>
        <dbReference type="EMBL" id="KAK4347663.1"/>
    </source>
</evidence>
<evidence type="ECO:0000259" key="11">
    <source>
        <dbReference type="Pfam" id="PF23559"/>
    </source>
</evidence>
<organism evidence="13 14">
    <name type="scientific">Anisodus tanguticus</name>
    <dbReference type="NCBI Taxonomy" id="243964"/>
    <lineage>
        <taxon>Eukaryota</taxon>
        <taxon>Viridiplantae</taxon>
        <taxon>Streptophyta</taxon>
        <taxon>Embryophyta</taxon>
        <taxon>Tracheophyta</taxon>
        <taxon>Spermatophyta</taxon>
        <taxon>Magnoliopsida</taxon>
        <taxon>eudicotyledons</taxon>
        <taxon>Gunneridae</taxon>
        <taxon>Pentapetalae</taxon>
        <taxon>asterids</taxon>
        <taxon>lamiids</taxon>
        <taxon>Solanales</taxon>
        <taxon>Solanaceae</taxon>
        <taxon>Solanoideae</taxon>
        <taxon>Hyoscyameae</taxon>
        <taxon>Anisodus</taxon>
    </lineage>
</organism>
<dbReference type="Pfam" id="PF23559">
    <property type="entry name" value="WHD_DRP"/>
    <property type="match status" value="1"/>
</dbReference>
<dbReference type="InterPro" id="IPR002182">
    <property type="entry name" value="NB-ARC"/>
</dbReference>
<dbReference type="InterPro" id="IPR032675">
    <property type="entry name" value="LRR_dom_sf"/>
</dbReference>
<dbReference type="InterPro" id="IPR058922">
    <property type="entry name" value="WHD_DRP"/>
</dbReference>
<accession>A0AAE1UWM9</accession>
<evidence type="ECO:0000256" key="4">
    <source>
        <dbReference type="ARBA" id="ARBA00022737"/>
    </source>
</evidence>
<dbReference type="GO" id="GO:0016020">
    <property type="term" value="C:membrane"/>
    <property type="evidence" value="ECO:0007669"/>
    <property type="project" value="UniProtKB-SubCell"/>
</dbReference>
<keyword evidence="3" id="KW-0433">Leucine-rich repeat</keyword>
<evidence type="ECO:0000256" key="2">
    <source>
        <dbReference type="ARBA" id="ARBA00008894"/>
    </source>
</evidence>
<dbReference type="GO" id="GO:0043531">
    <property type="term" value="F:ADP binding"/>
    <property type="evidence" value="ECO:0007669"/>
    <property type="project" value="InterPro"/>
</dbReference>
<dbReference type="GO" id="GO:0005524">
    <property type="term" value="F:ATP binding"/>
    <property type="evidence" value="ECO:0007669"/>
    <property type="project" value="UniProtKB-KW"/>
</dbReference>
<gene>
    <name evidence="13" type="ORF">RND71_034002</name>
</gene>
<dbReference type="FunFam" id="1.10.10.10:FF:000322">
    <property type="entry name" value="Probable disease resistance protein At1g63360"/>
    <property type="match status" value="1"/>
</dbReference>
<dbReference type="PANTHER" id="PTHR23155">
    <property type="entry name" value="DISEASE RESISTANCE PROTEIN RP"/>
    <property type="match status" value="1"/>
</dbReference>
<comment type="caution">
    <text evidence="13">The sequence shown here is derived from an EMBL/GenBank/DDBJ whole genome shotgun (WGS) entry which is preliminary data.</text>
</comment>
<feature type="domain" description="NB-ARC" evidence="10">
    <location>
        <begin position="497"/>
        <end position="666"/>
    </location>
</feature>
<comment type="subcellular location">
    <subcellularLocation>
        <location evidence="1">Membrane</location>
        <topology evidence="1">Peripheral membrane protein</topology>
    </subcellularLocation>
</comment>
<dbReference type="InterPro" id="IPR036388">
    <property type="entry name" value="WH-like_DNA-bd_sf"/>
</dbReference>
<evidence type="ECO:0000256" key="6">
    <source>
        <dbReference type="ARBA" id="ARBA00022821"/>
    </source>
</evidence>
<feature type="domain" description="Disease resistance protein winged helix" evidence="11">
    <location>
        <begin position="749"/>
        <end position="818"/>
    </location>
</feature>
<proteinExistence type="inferred from homology"/>
<dbReference type="GO" id="GO:0051607">
    <property type="term" value="P:defense response to virus"/>
    <property type="evidence" value="ECO:0007669"/>
    <property type="project" value="UniProtKB-ARBA"/>
</dbReference>
<dbReference type="EMBL" id="JAVYJV010000018">
    <property type="protein sequence ID" value="KAK4347663.1"/>
    <property type="molecule type" value="Genomic_DNA"/>
</dbReference>
<dbReference type="Gene3D" id="1.10.8.430">
    <property type="entry name" value="Helical domain of apoptotic protease-activating factors"/>
    <property type="match status" value="1"/>
</dbReference>
<name>A0AAE1UWM9_9SOLA</name>
<comment type="similarity">
    <text evidence="2">Belongs to the disease resistance NB-LRR family.</text>
</comment>
<keyword evidence="4" id="KW-0677">Repeat</keyword>
<dbReference type="FunFam" id="3.40.50.300:FF:001091">
    <property type="entry name" value="Probable disease resistance protein At1g61300"/>
    <property type="match status" value="1"/>
</dbReference>
<dbReference type="InterPro" id="IPR055414">
    <property type="entry name" value="LRR_R13L4/SHOC2-like"/>
</dbReference>
<keyword evidence="5" id="KW-0547">Nucleotide-binding</keyword>
<dbReference type="Pfam" id="PF23598">
    <property type="entry name" value="LRR_14"/>
    <property type="match status" value="1"/>
</dbReference>
<evidence type="ECO:0000256" key="9">
    <source>
        <dbReference type="ARBA" id="ARBA00023136"/>
    </source>
</evidence>
<keyword evidence="14" id="KW-1185">Reference proteome</keyword>
<dbReference type="Gene3D" id="1.10.10.10">
    <property type="entry name" value="Winged helix-like DNA-binding domain superfamily/Winged helix DNA-binding domain"/>
    <property type="match status" value="1"/>
</dbReference>
<evidence type="ECO:0000256" key="8">
    <source>
        <dbReference type="ARBA" id="ARBA00023054"/>
    </source>
</evidence>
<keyword evidence="6" id="KW-0611">Plant defense</keyword>
<feature type="domain" description="Disease resistance R13L4/SHOC-2-like LRR" evidence="12">
    <location>
        <begin position="899"/>
        <end position="985"/>
    </location>
</feature>
<dbReference type="PRINTS" id="PR00364">
    <property type="entry name" value="DISEASERSIST"/>
</dbReference>
<dbReference type="CDD" id="cd14798">
    <property type="entry name" value="RX-CC_like"/>
    <property type="match status" value="1"/>
</dbReference>
<dbReference type="SUPFAM" id="SSF52058">
    <property type="entry name" value="L domain-like"/>
    <property type="match status" value="1"/>
</dbReference>
<dbReference type="AlphaFoldDB" id="A0AAE1UWM9"/>